<dbReference type="PANTHER" id="PTHR46517">
    <property type="entry name" value="FRUCTOSE-2,6-BISPHOSPHATASE TIGAR"/>
    <property type="match status" value="1"/>
</dbReference>
<dbReference type="GO" id="GO:0045820">
    <property type="term" value="P:negative regulation of glycolytic process"/>
    <property type="evidence" value="ECO:0007669"/>
    <property type="project" value="TreeGrafter"/>
</dbReference>
<reference evidence="5 7" key="2">
    <citation type="submission" date="2018-06" db="EMBL/GenBank/DDBJ databases">
        <authorList>
            <consortium name="Pathogen Informatics"/>
            <person name="Doyle S."/>
        </authorList>
    </citation>
    <scope>NUCLEOTIDE SEQUENCE [LARGE SCALE GENOMIC DNA]</scope>
    <source>
        <strain evidence="5 7">NCTC11460</strain>
    </source>
</reference>
<evidence type="ECO:0000313" key="5">
    <source>
        <dbReference type="EMBL" id="SUB60291.1"/>
    </source>
</evidence>
<dbReference type="GO" id="GO:0005829">
    <property type="term" value="C:cytosol"/>
    <property type="evidence" value="ECO:0007669"/>
    <property type="project" value="TreeGrafter"/>
</dbReference>
<protein>
    <submittedName>
        <fullName evidence="5">Alpha-ribazole phosphatase</fullName>
        <ecNumber evidence="5">3.1.3.73</ecNumber>
    </submittedName>
    <submittedName>
        <fullName evidence="4">Phosphoglycerate mutase family protein</fullName>
    </submittedName>
</protein>
<dbReference type="InterPro" id="IPR013078">
    <property type="entry name" value="His_Pase_superF_clade-1"/>
</dbReference>
<feature type="active site" description="Proton donor/acceptor" evidence="2">
    <location>
        <position position="82"/>
    </location>
</feature>
<dbReference type="Proteomes" id="UP000070326">
    <property type="component" value="Unassembled WGS sequence"/>
</dbReference>
<dbReference type="GO" id="GO:0043755">
    <property type="term" value="F:alpha-ribazole phosphatase activity"/>
    <property type="evidence" value="ECO:0007669"/>
    <property type="project" value="UniProtKB-EC"/>
</dbReference>
<dbReference type="InterPro" id="IPR051695">
    <property type="entry name" value="Phosphoglycerate_Mutase"/>
</dbReference>
<dbReference type="STRING" id="1261.HMPREF3195_01922"/>
<dbReference type="AlphaFoldDB" id="A0A135YLR0"/>
<name>A0A135YLR0_9FIRM</name>
<dbReference type="SMART" id="SM00855">
    <property type="entry name" value="PGAM"/>
    <property type="match status" value="1"/>
</dbReference>
<feature type="binding site" evidence="3">
    <location>
        <begin position="8"/>
        <end position="15"/>
    </location>
    <ligand>
        <name>substrate</name>
    </ligand>
</feature>
<dbReference type="SUPFAM" id="SSF53254">
    <property type="entry name" value="Phosphoglycerate mutase-like"/>
    <property type="match status" value="1"/>
</dbReference>
<evidence type="ECO:0000256" key="3">
    <source>
        <dbReference type="PIRSR" id="PIRSR613078-2"/>
    </source>
</evidence>
<evidence type="ECO:0000313" key="4">
    <source>
        <dbReference type="EMBL" id="KXI10336.1"/>
    </source>
</evidence>
<keyword evidence="1 5" id="KW-0378">Hydrolase</keyword>
<dbReference type="PANTHER" id="PTHR46517:SF1">
    <property type="entry name" value="FRUCTOSE-2,6-BISPHOSPHATASE TIGAR"/>
    <property type="match status" value="1"/>
</dbReference>
<accession>A0A135YLR0</accession>
<proteinExistence type="predicted"/>
<reference evidence="4 6" key="1">
    <citation type="submission" date="2016-02" db="EMBL/GenBank/DDBJ databases">
        <authorList>
            <person name="Wen L."/>
            <person name="He K."/>
            <person name="Yang H."/>
        </authorList>
    </citation>
    <scope>NUCLEOTIDE SEQUENCE [LARGE SCALE GENOMIC DNA]</scope>
    <source>
        <strain evidence="4 6">MJR8628A</strain>
    </source>
</reference>
<dbReference type="PATRIC" id="fig|1261.3.peg.974"/>
<dbReference type="Proteomes" id="UP000255101">
    <property type="component" value="Unassembled WGS sequence"/>
</dbReference>
<dbReference type="PIRSF" id="PIRSF000709">
    <property type="entry name" value="6PFK_2-Ptase"/>
    <property type="match status" value="1"/>
</dbReference>
<dbReference type="GO" id="GO:0043456">
    <property type="term" value="P:regulation of pentose-phosphate shunt"/>
    <property type="evidence" value="ECO:0007669"/>
    <property type="project" value="TreeGrafter"/>
</dbReference>
<feature type="binding site" evidence="3">
    <location>
        <position position="58"/>
    </location>
    <ligand>
        <name>substrate</name>
    </ligand>
</feature>
<dbReference type="GO" id="GO:0004331">
    <property type="term" value="F:fructose-2,6-bisphosphate 2-phosphatase activity"/>
    <property type="evidence" value="ECO:0007669"/>
    <property type="project" value="TreeGrafter"/>
</dbReference>
<feature type="active site" description="Tele-phosphohistidine intermediate" evidence="2">
    <location>
        <position position="9"/>
    </location>
</feature>
<dbReference type="EC" id="3.1.3.73" evidence="5"/>
<evidence type="ECO:0000313" key="7">
    <source>
        <dbReference type="Proteomes" id="UP000255101"/>
    </source>
</evidence>
<sequence length="213" mass="24761">MKNLYLVRHGNTVDNINFRYSGFSDCDLSDVGRQQARQLNAYLKNIDIDRIYTSTLKRTGQTVDEVSRYLGLEMLGLDDLREMNFGKFDGKTFEEIKSEYPEDFKRMMTGDVMYTFPDGENIEMAYERNARGIDHIIKECNEVDNVLVCVHMGTIRNILSHLIAKNPSLHWHFKVENASITKIEFIDGFPVMSMMGHIPYDKSLIRPMMKRVD</sequence>
<dbReference type="CDD" id="cd07067">
    <property type="entry name" value="HP_PGM_like"/>
    <property type="match status" value="1"/>
</dbReference>
<evidence type="ECO:0000256" key="1">
    <source>
        <dbReference type="ARBA" id="ARBA00022801"/>
    </source>
</evidence>
<evidence type="ECO:0000256" key="2">
    <source>
        <dbReference type="PIRSR" id="PIRSR613078-1"/>
    </source>
</evidence>
<organism evidence="4 6">
    <name type="scientific">Peptostreptococcus anaerobius</name>
    <dbReference type="NCBI Taxonomy" id="1261"/>
    <lineage>
        <taxon>Bacteria</taxon>
        <taxon>Bacillati</taxon>
        <taxon>Bacillota</taxon>
        <taxon>Clostridia</taxon>
        <taxon>Peptostreptococcales</taxon>
        <taxon>Peptostreptococcaceae</taxon>
        <taxon>Peptostreptococcus</taxon>
    </lineage>
</organism>
<dbReference type="RefSeq" id="WP_002846172.1">
    <property type="nucleotide sequence ID" value="NZ_CP096607.1"/>
</dbReference>
<dbReference type="InterPro" id="IPR029033">
    <property type="entry name" value="His_PPase_superfam"/>
</dbReference>
<dbReference type="EMBL" id="LSQZ01000099">
    <property type="protein sequence ID" value="KXI10336.1"/>
    <property type="molecule type" value="Genomic_DNA"/>
</dbReference>
<dbReference type="Pfam" id="PF00300">
    <property type="entry name" value="His_Phos_1"/>
    <property type="match status" value="1"/>
</dbReference>
<dbReference type="eggNOG" id="COG0406">
    <property type="taxonomic scope" value="Bacteria"/>
</dbReference>
<gene>
    <name evidence="5" type="primary">cobC_1</name>
    <name evidence="4" type="ORF">HMPREF3195_01922</name>
    <name evidence="5" type="ORF">NCTC11460_00190</name>
</gene>
<dbReference type="Gene3D" id="3.40.50.1240">
    <property type="entry name" value="Phosphoglycerate mutase-like"/>
    <property type="match status" value="1"/>
</dbReference>
<evidence type="ECO:0000313" key="6">
    <source>
        <dbReference type="Proteomes" id="UP000070326"/>
    </source>
</evidence>
<dbReference type="EMBL" id="UGTB01000004">
    <property type="protein sequence ID" value="SUB60291.1"/>
    <property type="molecule type" value="Genomic_DNA"/>
</dbReference>